<name>E4Y1S9_OIKDI</name>
<dbReference type="InParanoid" id="E4Y1S9"/>
<evidence type="ECO:0000313" key="1">
    <source>
        <dbReference type="EMBL" id="CBY15823.1"/>
    </source>
</evidence>
<feature type="non-terminal residue" evidence="1">
    <location>
        <position position="1"/>
    </location>
</feature>
<accession>E4Y1S9</accession>
<gene>
    <name evidence="1" type="ORF">GSOID_T00014144001</name>
</gene>
<proteinExistence type="predicted"/>
<dbReference type="EMBL" id="FN653686">
    <property type="protein sequence ID" value="CBY15823.1"/>
    <property type="molecule type" value="Genomic_DNA"/>
</dbReference>
<reference evidence="1" key="1">
    <citation type="journal article" date="2010" name="Science">
        <title>Plasticity of animal genome architecture unmasked by rapid evolution of a pelagic tunicate.</title>
        <authorList>
            <person name="Denoeud F."/>
            <person name="Henriet S."/>
            <person name="Mungpakdee S."/>
            <person name="Aury J.M."/>
            <person name="Da Silva C."/>
            <person name="Brinkmann H."/>
            <person name="Mikhaleva J."/>
            <person name="Olsen L.C."/>
            <person name="Jubin C."/>
            <person name="Canestro C."/>
            <person name="Bouquet J.M."/>
            <person name="Danks G."/>
            <person name="Poulain J."/>
            <person name="Campsteijn C."/>
            <person name="Adamski M."/>
            <person name="Cross I."/>
            <person name="Yadetie F."/>
            <person name="Muffato M."/>
            <person name="Louis A."/>
            <person name="Butcher S."/>
            <person name="Tsagkogeorga G."/>
            <person name="Konrad A."/>
            <person name="Singh S."/>
            <person name="Jensen M.F."/>
            <person name="Cong E.H."/>
            <person name="Eikeseth-Otteraa H."/>
            <person name="Noel B."/>
            <person name="Anthouard V."/>
            <person name="Porcel B.M."/>
            <person name="Kachouri-Lafond R."/>
            <person name="Nishino A."/>
            <person name="Ugolini M."/>
            <person name="Chourrout P."/>
            <person name="Nishida H."/>
            <person name="Aasland R."/>
            <person name="Huzurbazar S."/>
            <person name="Westhof E."/>
            <person name="Delsuc F."/>
            <person name="Lehrach H."/>
            <person name="Reinhardt R."/>
            <person name="Weissenbach J."/>
            <person name="Roy S.W."/>
            <person name="Artiguenave F."/>
            <person name="Postlethwait J.H."/>
            <person name="Manak J.R."/>
            <person name="Thompson E.M."/>
            <person name="Jaillon O."/>
            <person name="Du Pasquier L."/>
            <person name="Boudinot P."/>
            <person name="Liberles D.A."/>
            <person name="Volff J.N."/>
            <person name="Philippe H."/>
            <person name="Lenhard B."/>
            <person name="Roest Crollius H."/>
            <person name="Wincker P."/>
            <person name="Chourrout D."/>
        </authorList>
    </citation>
    <scope>NUCLEOTIDE SEQUENCE [LARGE SCALE GENOMIC DNA]</scope>
</reference>
<dbReference type="AlphaFoldDB" id="E4Y1S9"/>
<protein>
    <submittedName>
        <fullName evidence="1">Uncharacterized protein</fullName>
    </submittedName>
</protein>
<evidence type="ECO:0000313" key="2">
    <source>
        <dbReference type="Proteomes" id="UP000001307"/>
    </source>
</evidence>
<keyword evidence="2" id="KW-1185">Reference proteome</keyword>
<sequence>KVSQRSLQICIPLLRIGRKQRGKNHWKENYRVKAGLKDFKIVIEYPTNYLSIRKFLNLRKVRRSRRRRTSSKSVDKLSSSLSFSCPKPFRQLRRLSAPLATRQRMEQSSFEKIRERSSFERDRSFKIYSAGREKRNDEENSFRADERDWLLLQSQRQLSHFFAPVSVDRRKGT</sequence>
<organism evidence="1">
    <name type="scientific">Oikopleura dioica</name>
    <name type="common">Tunicate</name>
    <dbReference type="NCBI Taxonomy" id="34765"/>
    <lineage>
        <taxon>Eukaryota</taxon>
        <taxon>Metazoa</taxon>
        <taxon>Chordata</taxon>
        <taxon>Tunicata</taxon>
        <taxon>Appendicularia</taxon>
        <taxon>Copelata</taxon>
        <taxon>Oikopleuridae</taxon>
        <taxon>Oikopleura</taxon>
    </lineage>
</organism>
<dbReference type="Proteomes" id="UP000001307">
    <property type="component" value="Unassembled WGS sequence"/>
</dbReference>